<dbReference type="EMBL" id="JAWZYT010002826">
    <property type="protein sequence ID" value="KAK4301785.1"/>
    <property type="molecule type" value="Genomic_DNA"/>
</dbReference>
<gene>
    <name evidence="1" type="ORF">Pmani_026093</name>
</gene>
<dbReference type="AlphaFoldDB" id="A0AAE1P457"/>
<evidence type="ECO:0000313" key="1">
    <source>
        <dbReference type="EMBL" id="KAK4301785.1"/>
    </source>
</evidence>
<proteinExistence type="predicted"/>
<organism evidence="1 2">
    <name type="scientific">Petrolisthes manimaculis</name>
    <dbReference type="NCBI Taxonomy" id="1843537"/>
    <lineage>
        <taxon>Eukaryota</taxon>
        <taxon>Metazoa</taxon>
        <taxon>Ecdysozoa</taxon>
        <taxon>Arthropoda</taxon>
        <taxon>Crustacea</taxon>
        <taxon>Multicrustacea</taxon>
        <taxon>Malacostraca</taxon>
        <taxon>Eumalacostraca</taxon>
        <taxon>Eucarida</taxon>
        <taxon>Decapoda</taxon>
        <taxon>Pleocyemata</taxon>
        <taxon>Anomura</taxon>
        <taxon>Galatheoidea</taxon>
        <taxon>Porcellanidae</taxon>
        <taxon>Petrolisthes</taxon>
    </lineage>
</organism>
<comment type="caution">
    <text evidence="1">The sequence shown here is derived from an EMBL/GenBank/DDBJ whole genome shotgun (WGS) entry which is preliminary data.</text>
</comment>
<sequence length="86" mass="9722">MHTLSVPGTQLDWAPSHLATRPDQTHLLASSSPHLKPHSHRIEHVCWRRWGEQVNTASVGLVHSSWSGRRRHTHTGVSTRPLQLQS</sequence>
<evidence type="ECO:0000313" key="2">
    <source>
        <dbReference type="Proteomes" id="UP001292094"/>
    </source>
</evidence>
<name>A0AAE1P457_9EUCA</name>
<protein>
    <submittedName>
        <fullName evidence="1">Uncharacterized protein</fullName>
    </submittedName>
</protein>
<accession>A0AAE1P457</accession>
<keyword evidence="2" id="KW-1185">Reference proteome</keyword>
<reference evidence="1" key="1">
    <citation type="submission" date="2023-11" db="EMBL/GenBank/DDBJ databases">
        <title>Genome assemblies of two species of porcelain crab, Petrolisthes cinctipes and Petrolisthes manimaculis (Anomura: Porcellanidae).</title>
        <authorList>
            <person name="Angst P."/>
        </authorList>
    </citation>
    <scope>NUCLEOTIDE SEQUENCE</scope>
    <source>
        <strain evidence="1">PB745_02</strain>
        <tissue evidence="1">Gill</tissue>
    </source>
</reference>
<dbReference type="Proteomes" id="UP001292094">
    <property type="component" value="Unassembled WGS sequence"/>
</dbReference>